<protein>
    <submittedName>
        <fullName evidence="1">Uncharacterized protein</fullName>
    </submittedName>
</protein>
<dbReference type="AlphaFoldDB" id="A0A0F9W8E9"/>
<sequence length="257" mass="27813">MIRSGFANVLLIILMSVSGLIVSSTRADAQDYQEWSAETRTSLSFRVNGAAVRALLPAGWTITDVAGAPDQVNLTVTFMDRHVILDPQGQPVGSGSSRYMVMSVQARDARGDRGILIINGISPEGTGAYDVYQTAVVATAERSLHGQADELSQVQEHWQMEAASGDSVSVSLQYQQAVPTRRQSTIVIRSGKHTDYTRTYRIDQAGDALGVPGAPNSRIEAFSFSASGPLYSRLFDGNETLLGITSTPWYNREISIP</sequence>
<dbReference type="EMBL" id="LAZR01000001">
    <property type="protein sequence ID" value="KKO12695.1"/>
    <property type="molecule type" value="Genomic_DNA"/>
</dbReference>
<evidence type="ECO:0000313" key="1">
    <source>
        <dbReference type="EMBL" id="KKO12695.1"/>
    </source>
</evidence>
<comment type="caution">
    <text evidence="1">The sequence shown here is derived from an EMBL/GenBank/DDBJ whole genome shotgun (WGS) entry which is preliminary data.</text>
</comment>
<proteinExistence type="predicted"/>
<accession>A0A0F9W8E9</accession>
<gene>
    <name evidence="1" type="ORF">LCGC14_0007120</name>
</gene>
<reference evidence="1" key="1">
    <citation type="journal article" date="2015" name="Nature">
        <title>Complex archaea that bridge the gap between prokaryotes and eukaryotes.</title>
        <authorList>
            <person name="Spang A."/>
            <person name="Saw J.H."/>
            <person name="Jorgensen S.L."/>
            <person name="Zaremba-Niedzwiedzka K."/>
            <person name="Martijn J."/>
            <person name="Lind A.E."/>
            <person name="van Eijk R."/>
            <person name="Schleper C."/>
            <person name="Guy L."/>
            <person name="Ettema T.J."/>
        </authorList>
    </citation>
    <scope>NUCLEOTIDE SEQUENCE</scope>
</reference>
<name>A0A0F9W8E9_9ZZZZ</name>
<organism evidence="1">
    <name type="scientific">marine sediment metagenome</name>
    <dbReference type="NCBI Taxonomy" id="412755"/>
    <lineage>
        <taxon>unclassified sequences</taxon>
        <taxon>metagenomes</taxon>
        <taxon>ecological metagenomes</taxon>
    </lineage>
</organism>